<dbReference type="eggNOG" id="COG5520">
    <property type="taxonomic scope" value="Bacteria"/>
</dbReference>
<feature type="chain" id="PRO_5002737555" description="Endo-beta-1,6-galactanase-like domain-containing protein" evidence="2">
    <location>
        <begin position="28"/>
        <end position="544"/>
    </location>
</feature>
<dbReference type="InterPro" id="IPR039743">
    <property type="entry name" value="6GAL/EXGAL"/>
</dbReference>
<dbReference type="Gene3D" id="3.20.20.80">
    <property type="entry name" value="Glycosidases"/>
    <property type="match status" value="1"/>
</dbReference>
<feature type="signal peptide" evidence="2">
    <location>
        <begin position="1"/>
        <end position="27"/>
    </location>
</feature>
<evidence type="ECO:0000313" key="4">
    <source>
        <dbReference type="EMBL" id="CAN91123.1"/>
    </source>
</evidence>
<evidence type="ECO:0000259" key="3">
    <source>
        <dbReference type="Pfam" id="PF14587"/>
    </source>
</evidence>
<dbReference type="PANTHER" id="PTHR42767:SF1">
    <property type="entry name" value="ENDO-BETA-1,6-GALACTANASE-LIKE DOMAIN-CONTAINING PROTEIN"/>
    <property type="match status" value="1"/>
</dbReference>
<name>A9EUR4_SORC5</name>
<dbReference type="SUPFAM" id="SSF51445">
    <property type="entry name" value="(Trans)glycosidases"/>
    <property type="match status" value="1"/>
</dbReference>
<dbReference type="GO" id="GO:0004553">
    <property type="term" value="F:hydrolase activity, hydrolyzing O-glycosyl compounds"/>
    <property type="evidence" value="ECO:0007669"/>
    <property type="project" value="InterPro"/>
</dbReference>
<keyword evidence="5" id="KW-1185">Reference proteome</keyword>
<dbReference type="InterPro" id="IPR013780">
    <property type="entry name" value="Glyco_hydro_b"/>
</dbReference>
<dbReference type="InterPro" id="IPR039514">
    <property type="entry name" value="6GAL-like"/>
</dbReference>
<dbReference type="InterPro" id="IPR017853">
    <property type="entry name" value="GH"/>
</dbReference>
<organism evidence="4 5">
    <name type="scientific">Sorangium cellulosum (strain So ce56)</name>
    <name type="common">Polyangium cellulosum (strain So ce56)</name>
    <dbReference type="NCBI Taxonomy" id="448385"/>
    <lineage>
        <taxon>Bacteria</taxon>
        <taxon>Pseudomonadati</taxon>
        <taxon>Myxococcota</taxon>
        <taxon>Polyangia</taxon>
        <taxon>Polyangiales</taxon>
        <taxon>Polyangiaceae</taxon>
        <taxon>Sorangium</taxon>
    </lineage>
</organism>
<feature type="region of interest" description="Disordered" evidence="1">
    <location>
        <begin position="26"/>
        <end position="103"/>
    </location>
</feature>
<dbReference type="AlphaFoldDB" id="A9EUR4"/>
<dbReference type="PROSITE" id="PS51257">
    <property type="entry name" value="PROKAR_LIPOPROTEIN"/>
    <property type="match status" value="1"/>
</dbReference>
<feature type="compositionally biased region" description="Gly residues" evidence="1">
    <location>
        <begin position="35"/>
        <end position="71"/>
    </location>
</feature>
<dbReference type="KEGG" id="scl:sce0966"/>
<dbReference type="Proteomes" id="UP000002139">
    <property type="component" value="Chromosome"/>
</dbReference>
<evidence type="ECO:0000256" key="1">
    <source>
        <dbReference type="SAM" id="MobiDB-lite"/>
    </source>
</evidence>
<dbReference type="HOGENOM" id="CLU_025930_0_0_7"/>
<reference evidence="4 5" key="1">
    <citation type="journal article" date="2007" name="Nat. Biotechnol.">
        <title>Complete genome sequence of the myxobacterium Sorangium cellulosum.</title>
        <authorList>
            <person name="Schneiker S."/>
            <person name="Perlova O."/>
            <person name="Kaiser O."/>
            <person name="Gerth K."/>
            <person name="Alici A."/>
            <person name="Altmeyer M.O."/>
            <person name="Bartels D."/>
            <person name="Bekel T."/>
            <person name="Beyer S."/>
            <person name="Bode E."/>
            <person name="Bode H.B."/>
            <person name="Bolten C.J."/>
            <person name="Choudhuri J.V."/>
            <person name="Doss S."/>
            <person name="Elnakady Y.A."/>
            <person name="Frank B."/>
            <person name="Gaigalat L."/>
            <person name="Goesmann A."/>
            <person name="Groeger C."/>
            <person name="Gross F."/>
            <person name="Jelsbak L."/>
            <person name="Jelsbak L."/>
            <person name="Kalinowski J."/>
            <person name="Kegler C."/>
            <person name="Knauber T."/>
            <person name="Konietzny S."/>
            <person name="Kopp M."/>
            <person name="Krause L."/>
            <person name="Krug D."/>
            <person name="Linke B."/>
            <person name="Mahmud T."/>
            <person name="Martinez-Arias R."/>
            <person name="McHardy A.C."/>
            <person name="Merai M."/>
            <person name="Meyer F."/>
            <person name="Mormann S."/>
            <person name="Munoz-Dorado J."/>
            <person name="Perez J."/>
            <person name="Pradella S."/>
            <person name="Rachid S."/>
            <person name="Raddatz G."/>
            <person name="Rosenau F."/>
            <person name="Rueckert C."/>
            <person name="Sasse F."/>
            <person name="Scharfe M."/>
            <person name="Schuster S.C."/>
            <person name="Suen G."/>
            <person name="Treuner-Lange A."/>
            <person name="Velicer G.J."/>
            <person name="Vorholter F.-J."/>
            <person name="Weissman K.J."/>
            <person name="Welch R.D."/>
            <person name="Wenzel S.C."/>
            <person name="Whitworth D.E."/>
            <person name="Wilhelm S."/>
            <person name="Wittmann C."/>
            <person name="Bloecker H."/>
            <person name="Puehler A."/>
            <person name="Mueller R."/>
        </authorList>
    </citation>
    <scope>NUCLEOTIDE SEQUENCE [LARGE SCALE GENOMIC DNA]</scope>
    <source>
        <strain evidence="5">So ce56</strain>
    </source>
</reference>
<evidence type="ECO:0000313" key="5">
    <source>
        <dbReference type="Proteomes" id="UP000002139"/>
    </source>
</evidence>
<accession>A9EUR4</accession>
<dbReference type="EMBL" id="AM746676">
    <property type="protein sequence ID" value="CAN91123.1"/>
    <property type="molecule type" value="Genomic_DNA"/>
</dbReference>
<keyword evidence="2" id="KW-0732">Signal</keyword>
<gene>
    <name evidence="4" type="ordered locus">sce0966</name>
</gene>
<dbReference type="STRING" id="448385.sce0966"/>
<dbReference type="BioCyc" id="SCEL448385:SCE_RS05040-MONOMER"/>
<protein>
    <recommendedName>
        <fullName evidence="3">Endo-beta-1,6-galactanase-like domain-containing protein</fullName>
    </recommendedName>
</protein>
<evidence type="ECO:0000256" key="2">
    <source>
        <dbReference type="SAM" id="SignalP"/>
    </source>
</evidence>
<dbReference type="CAZy" id="GH30">
    <property type="family name" value="Glycoside Hydrolase Family 30"/>
</dbReference>
<proteinExistence type="predicted"/>
<dbReference type="Pfam" id="PF14587">
    <property type="entry name" value="Glyco_hydr_30_2"/>
    <property type="match status" value="1"/>
</dbReference>
<dbReference type="Gene3D" id="2.60.40.1180">
    <property type="entry name" value="Golgi alpha-mannosidase II"/>
    <property type="match status" value="1"/>
</dbReference>
<sequence>MMTRTSRTSSLLAITLVLVSGCGRDSAAPSDEAGSNGGSGGAPSTGAGGAAGPGGAPAGPGGAPAGSGGAGAASAASASGGSSGASGGSPSEPRPTVTAAPGTELVRVDTSVVHQSFEGWGTSLCWWADHVGGWQEAKRNAVVEAVVDPVNGLGYNVFRYNIGGGENPSHEHMKEHREMPGFQSADGTFTWANDARQRAILLRIAERGADLIFEAFSNSPPYWMTNSGCASGSSDGKDNLKADHYDDFAHYLTEVVRHYRDEHGITFRTLEPLNEPFADWWKSNGSQEGCHFDRASQEKIIQEVAKQLTSKGLGETAVSASDENSMDDAVRNIGAFGAGTLAALQQLNVHSYAGSQRRELRQLATRLGKRLWQSESGPLGQNISDDTDAALFMAERIIDDLRDLKPEAWVDWQSGDPSRSWASFTLNDREQSFAPIKRFYMHAGFSRYIRPGARFVDVDSEDMVAAVSAGGGSLSLVVRNGDRSASRGYTLDLTRLRAVGPAAEVHRTSRTEDLERLPDMAIEDYRLVVTVPAFSVTTFVIPMP</sequence>
<feature type="domain" description="Endo-beta-1,6-galactanase-like" evidence="3">
    <location>
        <begin position="106"/>
        <end position="324"/>
    </location>
</feature>
<dbReference type="PANTHER" id="PTHR42767">
    <property type="entry name" value="ENDO-BETA-1,6-GALACTANASE"/>
    <property type="match status" value="1"/>
</dbReference>